<dbReference type="PROSITE" id="PS00108">
    <property type="entry name" value="PROTEIN_KINASE_ST"/>
    <property type="match status" value="1"/>
</dbReference>
<dbReference type="PANTHER" id="PTHR43289:SF6">
    <property type="entry name" value="SERINE_THREONINE-PROTEIN KINASE NEKL-3"/>
    <property type="match status" value="1"/>
</dbReference>
<evidence type="ECO:0000256" key="7">
    <source>
        <dbReference type="SAM" id="Phobius"/>
    </source>
</evidence>
<keyword evidence="7" id="KW-1133">Transmembrane helix</keyword>
<accession>A0A4U1J693</accession>
<comment type="caution">
    <text evidence="9">The sequence shown here is derived from an EMBL/GenBank/DDBJ whole genome shotgun (WGS) entry which is preliminary data.</text>
</comment>
<dbReference type="RefSeq" id="WP_136932192.1">
    <property type="nucleotide sequence ID" value="NZ_SSMQ01000033.1"/>
</dbReference>
<dbReference type="GO" id="GO:0004674">
    <property type="term" value="F:protein serine/threonine kinase activity"/>
    <property type="evidence" value="ECO:0007669"/>
    <property type="project" value="UniProtKB-KW"/>
</dbReference>
<evidence type="ECO:0000256" key="5">
    <source>
        <dbReference type="PROSITE-ProRule" id="PRU10141"/>
    </source>
</evidence>
<evidence type="ECO:0000259" key="8">
    <source>
        <dbReference type="PROSITE" id="PS50011"/>
    </source>
</evidence>
<evidence type="ECO:0000256" key="6">
    <source>
        <dbReference type="SAM" id="Coils"/>
    </source>
</evidence>
<feature type="transmembrane region" description="Helical" evidence="7">
    <location>
        <begin position="533"/>
        <end position="554"/>
    </location>
</feature>
<feature type="transmembrane region" description="Helical" evidence="7">
    <location>
        <begin position="471"/>
        <end position="489"/>
    </location>
</feature>
<dbReference type="SMART" id="SM00220">
    <property type="entry name" value="S_TKc"/>
    <property type="match status" value="1"/>
</dbReference>
<dbReference type="Gene3D" id="3.30.200.20">
    <property type="entry name" value="Phosphorylase Kinase, domain 1"/>
    <property type="match status" value="1"/>
</dbReference>
<dbReference type="InterPro" id="IPR017441">
    <property type="entry name" value="Protein_kinase_ATP_BS"/>
</dbReference>
<dbReference type="PROSITE" id="PS00107">
    <property type="entry name" value="PROTEIN_KINASE_ATP"/>
    <property type="match status" value="1"/>
</dbReference>
<keyword evidence="9" id="KW-0723">Serine/threonine-protein kinase</keyword>
<dbReference type="InterPro" id="IPR000719">
    <property type="entry name" value="Prot_kinase_dom"/>
</dbReference>
<dbReference type="InterPro" id="IPR011009">
    <property type="entry name" value="Kinase-like_dom_sf"/>
</dbReference>
<dbReference type="Pfam" id="PF00069">
    <property type="entry name" value="Pkinase"/>
    <property type="match status" value="1"/>
</dbReference>
<feature type="binding site" evidence="5">
    <location>
        <position position="94"/>
    </location>
    <ligand>
        <name>ATP</name>
        <dbReference type="ChEBI" id="CHEBI:30616"/>
    </ligand>
</feature>
<evidence type="ECO:0000313" key="9">
    <source>
        <dbReference type="EMBL" id="TKD02786.1"/>
    </source>
</evidence>
<dbReference type="EMBL" id="SSMQ01000033">
    <property type="protein sequence ID" value="TKD02786.1"/>
    <property type="molecule type" value="Genomic_DNA"/>
</dbReference>
<keyword evidence="6" id="KW-0175">Coiled coil</keyword>
<keyword evidence="10" id="KW-1185">Reference proteome</keyword>
<dbReference type="OrthoDB" id="279610at2"/>
<keyword evidence="2 5" id="KW-0547">Nucleotide-binding</keyword>
<sequence length="641" mass="68568">MEWTISDTIRVEDLPADALGATTVGAAPPRSRPGDAEPPVLPRLSLSTGAIEGKPPVLSSPGVDLTLVRQLGQGGMGAVYLAHQRSLDRHVAVKIPHDDAPRSASLAIIREGQVAGALEHPNIVPVHALGLDETGRPILVIKRIEGVSWSDLIADPSHVFWERASFGAGARLVAHLDILMQVCNALHFAHTRGIVHRDMKPDNVMVGEFGEVYLLDWGVARRIDPTPGREAEPLVGTPAYMAPEMACGEPHEIDARTDVYLLGATLHEILTGSPPHARPSLYDALLSASAAAPQDYPPEAPDELVALCNAAMSRARDERPPSAAAFRERVADFLRHRSSLGITNAARERLAALEEAIHKGGPELVASAEILGGLSECRFGFLQALREWPESTLAREGLTRSLALLVEREIVLENPANARALLERMEGEHATLEARVAALEGNLEERRRLARKAAEMVKEMDSSVGRGPRTLFVSAVVVTGAVAMGALSIREASTRRPSPWADVLVFDAVILSLFLAGLFFGRKRLLTNLFNRRLLFTVTASFALNALHDVLSYVRGEHVWTSGAMGQLIIGSCLVVTAINSTLVLLWPAAIQLAGGLLSLYVPWATGAISTIGTLVTAALVLGASKPSGAAETAGARRDPV</sequence>
<protein>
    <submittedName>
        <fullName evidence="9">Serine/threonine protein kinase</fullName>
    </submittedName>
</protein>
<evidence type="ECO:0000313" key="10">
    <source>
        <dbReference type="Proteomes" id="UP000309215"/>
    </source>
</evidence>
<gene>
    <name evidence="9" type="ORF">E8A74_28230</name>
</gene>
<dbReference type="AlphaFoldDB" id="A0A4U1J693"/>
<dbReference type="SUPFAM" id="SSF56112">
    <property type="entry name" value="Protein kinase-like (PK-like)"/>
    <property type="match status" value="1"/>
</dbReference>
<evidence type="ECO:0000256" key="4">
    <source>
        <dbReference type="ARBA" id="ARBA00022840"/>
    </source>
</evidence>
<name>A0A4U1J693_9BACT</name>
<evidence type="ECO:0000256" key="1">
    <source>
        <dbReference type="ARBA" id="ARBA00022679"/>
    </source>
</evidence>
<keyword evidence="4 5" id="KW-0067">ATP-binding</keyword>
<dbReference type="PANTHER" id="PTHR43289">
    <property type="entry name" value="MITOGEN-ACTIVATED PROTEIN KINASE KINASE KINASE 20-RELATED"/>
    <property type="match status" value="1"/>
</dbReference>
<proteinExistence type="predicted"/>
<feature type="domain" description="Protein kinase" evidence="8">
    <location>
        <begin position="65"/>
        <end position="334"/>
    </location>
</feature>
<dbReference type="InterPro" id="IPR008271">
    <property type="entry name" value="Ser/Thr_kinase_AS"/>
</dbReference>
<dbReference type="PROSITE" id="PS50011">
    <property type="entry name" value="PROTEIN_KINASE_DOM"/>
    <property type="match status" value="1"/>
</dbReference>
<keyword evidence="7" id="KW-0472">Membrane</keyword>
<feature type="transmembrane region" description="Helical" evidence="7">
    <location>
        <begin position="566"/>
        <end position="589"/>
    </location>
</feature>
<keyword evidence="1" id="KW-0808">Transferase</keyword>
<feature type="transmembrane region" description="Helical" evidence="7">
    <location>
        <begin position="501"/>
        <end position="521"/>
    </location>
</feature>
<evidence type="ECO:0000256" key="3">
    <source>
        <dbReference type="ARBA" id="ARBA00022777"/>
    </source>
</evidence>
<reference evidence="9 10" key="1">
    <citation type="submission" date="2019-04" db="EMBL/GenBank/DDBJ databases">
        <authorList>
            <person name="Li Y."/>
            <person name="Wang J."/>
        </authorList>
    </citation>
    <scope>NUCLEOTIDE SEQUENCE [LARGE SCALE GENOMIC DNA]</scope>
    <source>
        <strain evidence="9 10">DSM 14668</strain>
    </source>
</reference>
<organism evidence="9 10">
    <name type="scientific">Polyangium fumosum</name>
    <dbReference type="NCBI Taxonomy" id="889272"/>
    <lineage>
        <taxon>Bacteria</taxon>
        <taxon>Pseudomonadati</taxon>
        <taxon>Myxococcota</taxon>
        <taxon>Polyangia</taxon>
        <taxon>Polyangiales</taxon>
        <taxon>Polyangiaceae</taxon>
        <taxon>Polyangium</taxon>
    </lineage>
</organism>
<dbReference type="Gene3D" id="1.10.510.10">
    <property type="entry name" value="Transferase(Phosphotransferase) domain 1"/>
    <property type="match status" value="1"/>
</dbReference>
<feature type="transmembrane region" description="Helical" evidence="7">
    <location>
        <begin position="601"/>
        <end position="622"/>
    </location>
</feature>
<dbReference type="GO" id="GO:0005524">
    <property type="term" value="F:ATP binding"/>
    <property type="evidence" value="ECO:0007669"/>
    <property type="project" value="UniProtKB-UniRule"/>
</dbReference>
<keyword evidence="3 9" id="KW-0418">Kinase</keyword>
<evidence type="ECO:0000256" key="2">
    <source>
        <dbReference type="ARBA" id="ARBA00022741"/>
    </source>
</evidence>
<dbReference type="CDD" id="cd14014">
    <property type="entry name" value="STKc_PknB_like"/>
    <property type="match status" value="1"/>
</dbReference>
<keyword evidence="7" id="KW-0812">Transmembrane</keyword>
<feature type="coiled-coil region" evidence="6">
    <location>
        <begin position="422"/>
        <end position="449"/>
    </location>
</feature>
<dbReference type="Proteomes" id="UP000309215">
    <property type="component" value="Unassembled WGS sequence"/>
</dbReference>